<dbReference type="EMBL" id="MU859221">
    <property type="protein sequence ID" value="KAK3949258.1"/>
    <property type="molecule type" value="Genomic_DNA"/>
</dbReference>
<dbReference type="Pfam" id="PF06985">
    <property type="entry name" value="HET"/>
    <property type="match status" value="1"/>
</dbReference>
<dbReference type="PANTHER" id="PTHR33112:SF8">
    <property type="entry name" value="HETEROKARYON INCOMPATIBILITY DOMAIN-CONTAINING PROTEIN"/>
    <property type="match status" value="1"/>
</dbReference>
<comment type="caution">
    <text evidence="2">The sequence shown here is derived from an EMBL/GenBank/DDBJ whole genome shotgun (WGS) entry which is preliminary data.</text>
</comment>
<reference evidence="2" key="2">
    <citation type="submission" date="2023-06" db="EMBL/GenBank/DDBJ databases">
        <authorList>
            <consortium name="Lawrence Berkeley National Laboratory"/>
            <person name="Mondo S.J."/>
            <person name="Hensen N."/>
            <person name="Bonometti L."/>
            <person name="Westerberg I."/>
            <person name="Brannstrom I.O."/>
            <person name="Guillou S."/>
            <person name="Cros-Aarteil S."/>
            <person name="Calhoun S."/>
            <person name="Haridas S."/>
            <person name="Kuo A."/>
            <person name="Pangilinan J."/>
            <person name="Riley R."/>
            <person name="Labutti K."/>
            <person name="Andreopoulos B."/>
            <person name="Lipzen A."/>
            <person name="Chen C."/>
            <person name="Yanf M."/>
            <person name="Daum C."/>
            <person name="Ng V."/>
            <person name="Clum A."/>
            <person name="Steindorff A."/>
            <person name="Ohm R."/>
            <person name="Martin F."/>
            <person name="Silar P."/>
            <person name="Natvig D."/>
            <person name="Lalanne C."/>
            <person name="Gautier V."/>
            <person name="Ament-Velasquez S.L."/>
            <person name="Kruys A."/>
            <person name="Hutchinson M.I."/>
            <person name="Powell A.J."/>
            <person name="Barry K."/>
            <person name="Miller A.N."/>
            <person name="Grigoriev I.V."/>
            <person name="Debuchy R."/>
            <person name="Gladieux P."/>
            <person name="Thoren M.H."/>
            <person name="Johannesson H."/>
        </authorList>
    </citation>
    <scope>NUCLEOTIDE SEQUENCE</scope>
    <source>
        <strain evidence="2">CBS 626.80</strain>
    </source>
</reference>
<evidence type="ECO:0000259" key="1">
    <source>
        <dbReference type="Pfam" id="PF06985"/>
    </source>
</evidence>
<reference evidence="2" key="1">
    <citation type="journal article" date="2023" name="Mol. Phylogenet. Evol.">
        <title>Genome-scale phylogeny and comparative genomics of the fungal order Sordariales.</title>
        <authorList>
            <person name="Hensen N."/>
            <person name="Bonometti L."/>
            <person name="Westerberg I."/>
            <person name="Brannstrom I.O."/>
            <person name="Guillou S."/>
            <person name="Cros-Aarteil S."/>
            <person name="Calhoun S."/>
            <person name="Haridas S."/>
            <person name="Kuo A."/>
            <person name="Mondo S."/>
            <person name="Pangilinan J."/>
            <person name="Riley R."/>
            <person name="LaButti K."/>
            <person name="Andreopoulos B."/>
            <person name="Lipzen A."/>
            <person name="Chen C."/>
            <person name="Yan M."/>
            <person name="Daum C."/>
            <person name="Ng V."/>
            <person name="Clum A."/>
            <person name="Steindorff A."/>
            <person name="Ohm R.A."/>
            <person name="Martin F."/>
            <person name="Silar P."/>
            <person name="Natvig D.O."/>
            <person name="Lalanne C."/>
            <person name="Gautier V."/>
            <person name="Ament-Velasquez S.L."/>
            <person name="Kruys A."/>
            <person name="Hutchinson M.I."/>
            <person name="Powell A.J."/>
            <person name="Barry K."/>
            <person name="Miller A.N."/>
            <person name="Grigoriev I.V."/>
            <person name="Debuchy R."/>
            <person name="Gladieux P."/>
            <person name="Hiltunen Thoren M."/>
            <person name="Johannesson H."/>
        </authorList>
    </citation>
    <scope>NUCLEOTIDE SEQUENCE</scope>
    <source>
        <strain evidence="2">CBS 626.80</strain>
    </source>
</reference>
<dbReference type="PANTHER" id="PTHR33112">
    <property type="entry name" value="DOMAIN PROTEIN, PUTATIVE-RELATED"/>
    <property type="match status" value="1"/>
</dbReference>
<dbReference type="InterPro" id="IPR010730">
    <property type="entry name" value="HET"/>
</dbReference>
<name>A0AAN6NQQ1_9PEZI</name>
<accession>A0AAN6NQQ1</accession>
<dbReference type="Proteomes" id="UP001303222">
    <property type="component" value="Unassembled WGS sequence"/>
</dbReference>
<protein>
    <submittedName>
        <fullName evidence="2">Heterokaryon incompatibility protein-domain-containing protein</fullName>
    </submittedName>
</protein>
<feature type="domain" description="Heterokaryon incompatibility" evidence="1">
    <location>
        <begin position="17"/>
        <end position="84"/>
    </location>
</feature>
<evidence type="ECO:0000313" key="2">
    <source>
        <dbReference type="EMBL" id="KAK3949258.1"/>
    </source>
</evidence>
<proteinExistence type="predicted"/>
<evidence type="ECO:0000313" key="3">
    <source>
        <dbReference type="Proteomes" id="UP001303222"/>
    </source>
</evidence>
<gene>
    <name evidence="2" type="ORF">QBC32DRAFT_400324</name>
</gene>
<organism evidence="2 3">
    <name type="scientific">Pseudoneurospora amorphoporcata</name>
    <dbReference type="NCBI Taxonomy" id="241081"/>
    <lineage>
        <taxon>Eukaryota</taxon>
        <taxon>Fungi</taxon>
        <taxon>Dikarya</taxon>
        <taxon>Ascomycota</taxon>
        <taxon>Pezizomycotina</taxon>
        <taxon>Sordariomycetes</taxon>
        <taxon>Sordariomycetidae</taxon>
        <taxon>Sordariales</taxon>
        <taxon>Sordariaceae</taxon>
        <taxon>Pseudoneurospora</taxon>
    </lineage>
</organism>
<dbReference type="AlphaFoldDB" id="A0AAN6NQQ1"/>
<keyword evidence="3" id="KW-1185">Reference proteome</keyword>
<sequence>MPLKTTKATRFAHKECIPLDTLPKTMKDAVSVCRGMGIRYLWIDALCIIQDDQEDLREEVNHMPEVYQYAALTICAASSTSIYDGFLYRRGYWSHTFPATSIRIATDSGESISLFVYLCINSYAFEYRKEPILQRATYRLSSSTSWLDVVVEYSKREASLASDKLRALSAIARVYHLETGKEYLAGLWKEDIPAALCWANGITPGSTGWTFTSHLISPRPKEYRAPSWSWASVNTPVYYWGHKYHDAPVKPRNLQVLDAGITPTYPNGEYDSIASGFLVVRGPVRAWALPTPVELYEFKTADPRNLWEKIWIEEVNAHVYPDAIEDSHEMLDILWFLLLAEQDEKVHPEPTCRKPATSYWGLVLKQAKAHPNTFCRIGHFTTNPIFEPACDWPHYKDPYTPAMFFDHFEDRTITLI</sequence>